<reference evidence="8 9" key="1">
    <citation type="submission" date="2020-11" db="EMBL/GenBank/DDBJ databases">
        <title>Arthrobacter antarcticus sp. nov., isolated from Antarctic Soil.</title>
        <authorList>
            <person name="Li J."/>
        </authorList>
    </citation>
    <scope>NUCLEOTIDE SEQUENCE [LARGE SCALE GENOMIC DNA]</scope>
    <source>
        <strain evidence="8 9">Z1-20</strain>
    </source>
</reference>
<feature type="domain" description="RNA polymerase sigma-70 region 2" evidence="6">
    <location>
        <begin position="34"/>
        <end position="100"/>
    </location>
</feature>
<keyword evidence="9" id="KW-1185">Reference proteome</keyword>
<dbReference type="InterPro" id="IPR013249">
    <property type="entry name" value="RNA_pol_sigma70_r4_t2"/>
</dbReference>
<evidence type="ECO:0000256" key="5">
    <source>
        <dbReference type="ARBA" id="ARBA00023163"/>
    </source>
</evidence>
<dbReference type="InterPro" id="IPR039425">
    <property type="entry name" value="RNA_pol_sigma-70-like"/>
</dbReference>
<dbReference type="InterPro" id="IPR007627">
    <property type="entry name" value="RNA_pol_sigma70_r2"/>
</dbReference>
<dbReference type="Gene3D" id="1.10.10.10">
    <property type="entry name" value="Winged helix-like DNA-binding domain superfamily/Winged helix DNA-binding domain"/>
    <property type="match status" value="1"/>
</dbReference>
<dbReference type="AlphaFoldDB" id="A0A931G6A9"/>
<dbReference type="InterPro" id="IPR014284">
    <property type="entry name" value="RNA_pol_sigma-70_dom"/>
</dbReference>
<dbReference type="Pfam" id="PF04542">
    <property type="entry name" value="Sigma70_r2"/>
    <property type="match status" value="1"/>
</dbReference>
<dbReference type="InterPro" id="IPR013325">
    <property type="entry name" value="RNA_pol_sigma_r2"/>
</dbReference>
<name>A0A931G6A9_9MICC</name>
<gene>
    <name evidence="8" type="ORF">IV500_13795</name>
</gene>
<evidence type="ECO:0000256" key="1">
    <source>
        <dbReference type="ARBA" id="ARBA00010641"/>
    </source>
</evidence>
<keyword evidence="5" id="KW-0804">Transcription</keyword>
<comment type="similarity">
    <text evidence="1">Belongs to the sigma-70 factor family. ECF subfamily.</text>
</comment>
<dbReference type="NCBIfam" id="TIGR02937">
    <property type="entry name" value="sigma70-ECF"/>
    <property type="match status" value="1"/>
</dbReference>
<dbReference type="Gene3D" id="1.10.1740.10">
    <property type="match status" value="1"/>
</dbReference>
<evidence type="ECO:0000313" key="8">
    <source>
        <dbReference type="EMBL" id="MBG0740455.1"/>
    </source>
</evidence>
<keyword evidence="3" id="KW-0731">Sigma factor</keyword>
<evidence type="ECO:0000259" key="6">
    <source>
        <dbReference type="Pfam" id="PF04542"/>
    </source>
</evidence>
<keyword evidence="4" id="KW-0238">DNA-binding</keyword>
<dbReference type="GO" id="GO:0016987">
    <property type="term" value="F:sigma factor activity"/>
    <property type="evidence" value="ECO:0007669"/>
    <property type="project" value="UniProtKB-KW"/>
</dbReference>
<dbReference type="SUPFAM" id="SSF88659">
    <property type="entry name" value="Sigma3 and sigma4 domains of RNA polymerase sigma factors"/>
    <property type="match status" value="1"/>
</dbReference>
<dbReference type="EMBL" id="JADNYM010000017">
    <property type="protein sequence ID" value="MBG0740455.1"/>
    <property type="molecule type" value="Genomic_DNA"/>
</dbReference>
<evidence type="ECO:0000256" key="4">
    <source>
        <dbReference type="ARBA" id="ARBA00023125"/>
    </source>
</evidence>
<keyword evidence="2" id="KW-0805">Transcription regulation</keyword>
<dbReference type="InterPro" id="IPR013324">
    <property type="entry name" value="RNA_pol_sigma_r3/r4-like"/>
</dbReference>
<protein>
    <submittedName>
        <fullName evidence="8">RNA polymerase sigma factor</fullName>
    </submittedName>
</protein>
<feature type="domain" description="RNA polymerase sigma factor 70 region 4 type 2" evidence="7">
    <location>
        <begin position="141"/>
        <end position="189"/>
    </location>
</feature>
<comment type="caution">
    <text evidence="8">The sequence shown here is derived from an EMBL/GenBank/DDBJ whole genome shotgun (WGS) entry which is preliminary data.</text>
</comment>
<dbReference type="Pfam" id="PF08281">
    <property type="entry name" value="Sigma70_r4_2"/>
    <property type="match status" value="1"/>
</dbReference>
<dbReference type="GO" id="GO:0006352">
    <property type="term" value="P:DNA-templated transcription initiation"/>
    <property type="evidence" value="ECO:0007669"/>
    <property type="project" value="InterPro"/>
</dbReference>
<sequence>MEDYGSGFEAEPGLDEGSIVARAQDGDLRAFEHLVNSYQGRLFRLAYRMLNDRGDAEDVVQEALTASWRGLARLQDVQAFGGWVYRLATNRCLDVLRKRSTRTEHITDPQDILSISTDGAGSDQLSDPAYAAERTARDDGLTAVLNTLPPEQRACWLLREMHGRSYAEIGATLKISPTAVRGRLARARIQIAEGMNEWR</sequence>
<dbReference type="GO" id="GO:0003677">
    <property type="term" value="F:DNA binding"/>
    <property type="evidence" value="ECO:0007669"/>
    <property type="project" value="UniProtKB-KW"/>
</dbReference>
<dbReference type="InterPro" id="IPR036388">
    <property type="entry name" value="WH-like_DNA-bd_sf"/>
</dbReference>
<evidence type="ECO:0000256" key="2">
    <source>
        <dbReference type="ARBA" id="ARBA00023015"/>
    </source>
</evidence>
<dbReference type="PANTHER" id="PTHR43133:SF8">
    <property type="entry name" value="RNA POLYMERASE SIGMA FACTOR HI_1459-RELATED"/>
    <property type="match status" value="1"/>
</dbReference>
<dbReference type="Proteomes" id="UP000655366">
    <property type="component" value="Unassembled WGS sequence"/>
</dbReference>
<evidence type="ECO:0000256" key="3">
    <source>
        <dbReference type="ARBA" id="ARBA00023082"/>
    </source>
</evidence>
<dbReference type="CDD" id="cd06171">
    <property type="entry name" value="Sigma70_r4"/>
    <property type="match status" value="1"/>
</dbReference>
<dbReference type="SUPFAM" id="SSF88946">
    <property type="entry name" value="Sigma2 domain of RNA polymerase sigma factors"/>
    <property type="match status" value="1"/>
</dbReference>
<evidence type="ECO:0000313" key="9">
    <source>
        <dbReference type="Proteomes" id="UP000655366"/>
    </source>
</evidence>
<organism evidence="8 9">
    <name type="scientific">Arthrobacter terrae</name>
    <dbReference type="NCBI Taxonomy" id="2935737"/>
    <lineage>
        <taxon>Bacteria</taxon>
        <taxon>Bacillati</taxon>
        <taxon>Actinomycetota</taxon>
        <taxon>Actinomycetes</taxon>
        <taxon>Micrococcales</taxon>
        <taxon>Micrococcaceae</taxon>
        <taxon>Arthrobacter</taxon>
    </lineage>
</organism>
<accession>A0A931G6A9</accession>
<evidence type="ECO:0000259" key="7">
    <source>
        <dbReference type="Pfam" id="PF08281"/>
    </source>
</evidence>
<proteinExistence type="inferred from homology"/>
<dbReference type="PANTHER" id="PTHR43133">
    <property type="entry name" value="RNA POLYMERASE ECF-TYPE SIGMA FACTO"/>
    <property type="match status" value="1"/>
</dbReference>